<evidence type="ECO:0000256" key="1">
    <source>
        <dbReference type="SAM" id="MobiDB-lite"/>
    </source>
</evidence>
<evidence type="ECO:0008006" key="4">
    <source>
        <dbReference type="Google" id="ProtNLM"/>
    </source>
</evidence>
<gene>
    <name evidence="2" type="ORF">GCM10010246_56950</name>
</gene>
<sequence length="290" mass="31210">MSILIASLVAVAGLWYSSVQTQQANDQARQERALTKEGQITDRFNAAVGNLGDEADEVRLGGIFALRRIMEDSPRDQPAVVEVLSGYIRTRAPAAGGGTKRDAGGRPAPDVRAAFETLTQRNPVHDKSARVDLRDTHLRYIGVRPGPAGAEETGANGQRLERANLSGADLANAHLPRALLSGTHLVGTRLEGADLRRADLRGTDLRGAQLVGADLKGADLRGAWLRIEGDTGGNSKNDPDTDSLASEQPAKISADQLLETQWDHTTLLPSALKDDPRIRKRLSRMHTGTR</sequence>
<organism evidence="2 3">
    <name type="scientific">Streptomyces cuspidosporus</name>
    <dbReference type="NCBI Taxonomy" id="66882"/>
    <lineage>
        <taxon>Bacteria</taxon>
        <taxon>Bacillati</taxon>
        <taxon>Actinomycetota</taxon>
        <taxon>Actinomycetes</taxon>
        <taxon>Kitasatosporales</taxon>
        <taxon>Streptomycetaceae</taxon>
        <taxon>Streptomyces</taxon>
    </lineage>
</organism>
<accession>A0ABP5TSH6</accession>
<reference evidence="3" key="1">
    <citation type="journal article" date="2019" name="Int. J. Syst. Evol. Microbiol.">
        <title>The Global Catalogue of Microorganisms (GCM) 10K type strain sequencing project: providing services to taxonomists for standard genome sequencing and annotation.</title>
        <authorList>
            <consortium name="The Broad Institute Genomics Platform"/>
            <consortium name="The Broad Institute Genome Sequencing Center for Infectious Disease"/>
            <person name="Wu L."/>
            <person name="Ma J."/>
        </authorList>
    </citation>
    <scope>NUCLEOTIDE SEQUENCE [LARGE SCALE GENOMIC DNA]</scope>
    <source>
        <strain evidence="3">JCM 4316</strain>
    </source>
</reference>
<proteinExistence type="predicted"/>
<name>A0ABP5TSH6_9ACTN</name>
<evidence type="ECO:0000313" key="2">
    <source>
        <dbReference type="EMBL" id="GAA2359454.1"/>
    </source>
</evidence>
<keyword evidence="3" id="KW-1185">Reference proteome</keyword>
<dbReference type="InterPro" id="IPR051082">
    <property type="entry name" value="Pentapeptide-BTB/POZ_domain"/>
</dbReference>
<dbReference type="InterPro" id="IPR001646">
    <property type="entry name" value="5peptide_repeat"/>
</dbReference>
<feature type="region of interest" description="Disordered" evidence="1">
    <location>
        <begin position="227"/>
        <end position="247"/>
    </location>
</feature>
<dbReference type="Gene3D" id="2.160.20.80">
    <property type="entry name" value="E3 ubiquitin-protein ligase SopA"/>
    <property type="match status" value="1"/>
</dbReference>
<dbReference type="PANTHER" id="PTHR14136:SF17">
    <property type="entry name" value="BTB_POZ DOMAIN-CONTAINING PROTEIN KCTD9"/>
    <property type="match status" value="1"/>
</dbReference>
<dbReference type="Pfam" id="PF00805">
    <property type="entry name" value="Pentapeptide"/>
    <property type="match status" value="1"/>
</dbReference>
<dbReference type="PANTHER" id="PTHR14136">
    <property type="entry name" value="BTB_POZ DOMAIN-CONTAINING PROTEIN KCTD9"/>
    <property type="match status" value="1"/>
</dbReference>
<evidence type="ECO:0000313" key="3">
    <source>
        <dbReference type="Proteomes" id="UP001500253"/>
    </source>
</evidence>
<comment type="caution">
    <text evidence="2">The sequence shown here is derived from an EMBL/GenBank/DDBJ whole genome shotgun (WGS) entry which is preliminary data.</text>
</comment>
<dbReference type="RefSeq" id="WP_346177228.1">
    <property type="nucleotide sequence ID" value="NZ_BAAASD010000029.1"/>
</dbReference>
<protein>
    <recommendedName>
        <fullName evidence="4">Pentapeptide repeat-containing protein</fullName>
    </recommendedName>
</protein>
<dbReference type="Proteomes" id="UP001500253">
    <property type="component" value="Unassembled WGS sequence"/>
</dbReference>
<dbReference type="EMBL" id="BAAASD010000029">
    <property type="protein sequence ID" value="GAA2359454.1"/>
    <property type="molecule type" value="Genomic_DNA"/>
</dbReference>
<dbReference type="SUPFAM" id="SSF141571">
    <property type="entry name" value="Pentapeptide repeat-like"/>
    <property type="match status" value="1"/>
</dbReference>